<evidence type="ECO:0000313" key="4">
    <source>
        <dbReference type="Proteomes" id="UP000504724"/>
    </source>
</evidence>
<organism evidence="3 4">
    <name type="scientific">Thiomicrorhabdus xiamenensis</name>
    <dbReference type="NCBI Taxonomy" id="2739063"/>
    <lineage>
        <taxon>Bacteria</taxon>
        <taxon>Pseudomonadati</taxon>
        <taxon>Pseudomonadota</taxon>
        <taxon>Gammaproteobacteria</taxon>
        <taxon>Thiotrichales</taxon>
        <taxon>Piscirickettsiaceae</taxon>
        <taxon>Thiomicrorhabdus</taxon>
    </lineage>
</organism>
<dbReference type="AlphaFoldDB" id="A0A7D4NWR8"/>
<dbReference type="RefSeq" id="WP_173283669.1">
    <property type="nucleotide sequence ID" value="NZ_CP054020.1"/>
</dbReference>
<keyword evidence="4" id="KW-1185">Reference proteome</keyword>
<proteinExistence type="predicted"/>
<name>A0A7D4NWR8_9GAMM</name>
<accession>A0A7D4NWR8</accession>
<dbReference type="Pfam" id="PF13852">
    <property type="entry name" value="DUF4197"/>
    <property type="match status" value="1"/>
</dbReference>
<feature type="region of interest" description="Disordered" evidence="1">
    <location>
        <begin position="40"/>
        <end position="61"/>
    </location>
</feature>
<evidence type="ECO:0000256" key="2">
    <source>
        <dbReference type="SAM" id="SignalP"/>
    </source>
</evidence>
<gene>
    <name evidence="3" type="ORF">HQN79_00085</name>
</gene>
<evidence type="ECO:0000313" key="3">
    <source>
        <dbReference type="EMBL" id="QKI88078.1"/>
    </source>
</evidence>
<feature type="signal peptide" evidence="2">
    <location>
        <begin position="1"/>
        <end position="22"/>
    </location>
</feature>
<dbReference type="EMBL" id="CP054020">
    <property type="protein sequence ID" value="QKI88078.1"/>
    <property type="molecule type" value="Genomic_DNA"/>
</dbReference>
<dbReference type="KEGG" id="txa:HQN79_00085"/>
<keyword evidence="2" id="KW-0732">Signal</keyword>
<sequence length="261" mass="29117">MLYKHSMLLLALGITFSTPSHAGSDWWNKGIEYIKDAQAASKVPEPSETAEKGSTSTTTASFTSTELEKAFRQALNIGAENVVSQLGVTDGFNLDPKIHINLPSSLQNVDRILSRFGYGNLTKELELKLNRAAEEATPQAKALFIESIKQMTFNDVEKIYNGGQDSATQYLKSKTEDKIREKMAPIVAGKLQEVGAIQLYDKMMAQYMSYPLVPNISANLQEHVLDKSVDGIFYYLAEEEKAIRQDPVKQTTELLKKVFQQ</sequence>
<evidence type="ECO:0000256" key="1">
    <source>
        <dbReference type="SAM" id="MobiDB-lite"/>
    </source>
</evidence>
<protein>
    <submittedName>
        <fullName evidence="3">DUF4197 domain-containing protein</fullName>
    </submittedName>
</protein>
<dbReference type="InterPro" id="IPR025245">
    <property type="entry name" value="DUF4197"/>
</dbReference>
<dbReference type="Proteomes" id="UP000504724">
    <property type="component" value="Chromosome"/>
</dbReference>
<reference evidence="3 4" key="1">
    <citation type="submission" date="2020-05" db="EMBL/GenBank/DDBJ databases">
        <title>Thiomicrorhabdus sediminis sp.nov. and Thiomicrorhabdus xiamenensis sp.nov., novel sulfur-oxidizing bacteria isolated from coastal sediment.</title>
        <authorList>
            <person name="Liu X."/>
        </authorList>
    </citation>
    <scope>NUCLEOTIDE SEQUENCE [LARGE SCALE GENOMIC DNA]</scope>
    <source>
        <strain evidence="3 4">G2</strain>
    </source>
</reference>
<feature type="chain" id="PRO_5028960198" evidence="2">
    <location>
        <begin position="23"/>
        <end position="261"/>
    </location>
</feature>